<sequence>MAIVVAVVVCSSAAATAACACTRTKTSSTAWSIDLIGTRRLDTRTAHTFPLSANCFSTNRRPQIAPKLTVRQIRSRSGSGPFCCCREISPGGHVLTPPFLFRS</sequence>
<feature type="signal peptide" evidence="1">
    <location>
        <begin position="1"/>
        <end position="17"/>
    </location>
</feature>
<keyword evidence="1" id="KW-0732">Signal</keyword>
<proteinExistence type="predicted"/>
<evidence type="ECO:0000313" key="3">
    <source>
        <dbReference type="Proteomes" id="UP000240493"/>
    </source>
</evidence>
<dbReference type="AlphaFoldDB" id="A0A2T3ZQM1"/>
<organism evidence="2 3">
    <name type="scientific">Trichoderma asperellum (strain ATCC 204424 / CBS 433.97 / NBRC 101777)</name>
    <dbReference type="NCBI Taxonomy" id="1042311"/>
    <lineage>
        <taxon>Eukaryota</taxon>
        <taxon>Fungi</taxon>
        <taxon>Dikarya</taxon>
        <taxon>Ascomycota</taxon>
        <taxon>Pezizomycotina</taxon>
        <taxon>Sordariomycetes</taxon>
        <taxon>Hypocreomycetidae</taxon>
        <taxon>Hypocreales</taxon>
        <taxon>Hypocreaceae</taxon>
        <taxon>Trichoderma</taxon>
    </lineage>
</organism>
<dbReference type="Proteomes" id="UP000240493">
    <property type="component" value="Unassembled WGS sequence"/>
</dbReference>
<evidence type="ECO:0000313" key="2">
    <source>
        <dbReference type="EMBL" id="PTB47064.1"/>
    </source>
</evidence>
<name>A0A2T3ZQM1_TRIA4</name>
<accession>A0A2T3ZQM1</accession>
<evidence type="ECO:0000256" key="1">
    <source>
        <dbReference type="SAM" id="SignalP"/>
    </source>
</evidence>
<gene>
    <name evidence="2" type="ORF">M441DRAFT_230258</name>
</gene>
<evidence type="ECO:0008006" key="4">
    <source>
        <dbReference type="Google" id="ProtNLM"/>
    </source>
</evidence>
<feature type="chain" id="PRO_5015660364" description="Secreted protein" evidence="1">
    <location>
        <begin position="18"/>
        <end position="103"/>
    </location>
</feature>
<reference evidence="2 3" key="1">
    <citation type="submission" date="2016-07" db="EMBL/GenBank/DDBJ databases">
        <title>Multiple horizontal gene transfer events from other fungi enriched the ability of initially mycotrophic Trichoderma (Ascomycota) to feed on dead plant biomass.</title>
        <authorList>
            <consortium name="DOE Joint Genome Institute"/>
            <person name="Aerts A."/>
            <person name="Atanasova L."/>
            <person name="Chenthamara K."/>
            <person name="Zhang J."/>
            <person name="Grujic M."/>
            <person name="Henrissat B."/>
            <person name="Kuo A."/>
            <person name="Salamov A."/>
            <person name="Lipzen A."/>
            <person name="Labutti K."/>
            <person name="Barry K."/>
            <person name="Miao Y."/>
            <person name="Rahimi M.J."/>
            <person name="Shen Q."/>
            <person name="Grigoriev I.V."/>
            <person name="Kubicek C.P."/>
            <person name="Druzhinina I.S."/>
        </authorList>
    </citation>
    <scope>NUCLEOTIDE SEQUENCE [LARGE SCALE GENOMIC DNA]</scope>
    <source>
        <strain evidence="2 3">CBS 433.97</strain>
    </source>
</reference>
<protein>
    <recommendedName>
        <fullName evidence="4">Secreted protein</fullName>
    </recommendedName>
</protein>
<keyword evidence="3" id="KW-1185">Reference proteome</keyword>
<dbReference type="EMBL" id="KZ679256">
    <property type="protein sequence ID" value="PTB47064.1"/>
    <property type="molecule type" value="Genomic_DNA"/>
</dbReference>